<proteinExistence type="predicted"/>
<feature type="compositionally biased region" description="Acidic residues" evidence="1">
    <location>
        <begin position="227"/>
        <end position="244"/>
    </location>
</feature>
<feature type="compositionally biased region" description="Low complexity" evidence="1">
    <location>
        <begin position="279"/>
        <end position="293"/>
    </location>
</feature>
<organism evidence="2 4">
    <name type="scientific">Rhodotorula toruloides</name>
    <name type="common">Yeast</name>
    <name type="synonym">Rhodosporidium toruloides</name>
    <dbReference type="NCBI Taxonomy" id="5286"/>
    <lineage>
        <taxon>Eukaryota</taxon>
        <taxon>Fungi</taxon>
        <taxon>Dikarya</taxon>
        <taxon>Basidiomycota</taxon>
        <taxon>Pucciniomycotina</taxon>
        <taxon>Microbotryomycetes</taxon>
        <taxon>Sporidiobolales</taxon>
        <taxon>Sporidiobolaceae</taxon>
        <taxon>Rhodotorula</taxon>
    </lineage>
</organism>
<feature type="region of interest" description="Disordered" evidence="1">
    <location>
        <begin position="168"/>
        <end position="191"/>
    </location>
</feature>
<feature type="compositionally biased region" description="Polar residues" evidence="1">
    <location>
        <begin position="13"/>
        <end position="29"/>
    </location>
</feature>
<dbReference type="AlphaFoldDB" id="A0A0K3CP82"/>
<keyword evidence="4" id="KW-1185">Reference proteome</keyword>
<evidence type="ECO:0000256" key="1">
    <source>
        <dbReference type="SAM" id="MobiDB-lite"/>
    </source>
</evidence>
<sequence>MATLAQPDPWCAASTSRAHPPVSSSSAYTASLPPSYRRSSFPVSPAAQPTPDYLPPGLGLAQRGCADDDDFERTSSVPRPEDVRLPYSNASALGLRGMGRLRDEVDAASRSAGSSRKGSGSSFGSVTGGTPLSSLANSLVSDYSTTNPTEALLAQRRAAGALEYGMRSLSMSSGLDDRQRRERAAKRGGWEDPALAAARRALWEDVPEDVAQETQANDGAGAPEVFVDSDENASSENAEDVDAAEEWKLPVPAREPCHMTLTPRAPCLRNSPLSRASHSLSCSTTFVSTSSTSTEDRNGRLSPSAASTASTSAPSVTFARAPPTTCPTYSKEAYERGGDAPVEKLSIKEWIELQGVREAVGVWSGKIGKWEECEEVRSEGGAEVGGEQRRRRSSACEALAEKEGGDGTCEIATGAKTPGEGGNQGRTPCPLAAVVGVVQVARSAPNSPIEQTSLSLSSP</sequence>
<accession>A0A0K3CP82</accession>
<reference evidence="2 4" key="1">
    <citation type="submission" date="2015-07" db="EMBL/GenBank/DDBJ databases">
        <authorList>
            <person name="Cajimat M.N.B."/>
            <person name="Milazzo M.L."/>
            <person name="Fulhorst C.F."/>
        </authorList>
    </citation>
    <scope>NUCLEOTIDE SEQUENCE [LARGE SCALE GENOMIC DNA]</scope>
    <source>
        <strain evidence="2">Single colony</strain>
    </source>
</reference>
<evidence type="ECO:0000313" key="2">
    <source>
        <dbReference type="EMBL" id="CTR09001.1"/>
    </source>
</evidence>
<dbReference type="OrthoDB" id="2536933at2759"/>
<dbReference type="EMBL" id="CWKI01000009">
    <property type="protein sequence ID" value="CTR09001.1"/>
    <property type="molecule type" value="Genomic_DNA"/>
</dbReference>
<protein>
    <submittedName>
        <fullName evidence="2 3">Proteophosphoglycan ppg4</fullName>
    </submittedName>
</protein>
<evidence type="ECO:0000313" key="4">
    <source>
        <dbReference type="Proteomes" id="UP000199069"/>
    </source>
</evidence>
<feature type="region of interest" description="Disordered" evidence="1">
    <location>
        <begin position="205"/>
        <end position="335"/>
    </location>
</feature>
<dbReference type="Proteomes" id="UP000239560">
    <property type="component" value="Unassembled WGS sequence"/>
</dbReference>
<feature type="region of interest" description="Disordered" evidence="1">
    <location>
        <begin position="403"/>
        <end position="425"/>
    </location>
</feature>
<reference evidence="3 5" key="2">
    <citation type="journal article" date="2018" name="Elife">
        <title>Functional genomics of lipid metabolism in the oleaginous yeast Rhodosporidium toruloides.</title>
        <authorList>
            <person name="Coradetti S.T."/>
            <person name="Pinel D."/>
            <person name="Geiselman G."/>
            <person name="Ito M."/>
            <person name="Mondo S."/>
            <person name="Reilly M.C."/>
            <person name="Cheng Y.F."/>
            <person name="Bauer S."/>
            <person name="Grigoriev I."/>
            <person name="Gladden J.M."/>
            <person name="Simmons B.A."/>
            <person name="Brem R."/>
            <person name="Arkin A.P."/>
            <person name="Skerker J.M."/>
        </authorList>
    </citation>
    <scope>NUCLEOTIDE SEQUENCE [LARGE SCALE GENOMIC DNA]</scope>
    <source>
        <strain evidence="3 5">NBRC 0880</strain>
    </source>
</reference>
<evidence type="ECO:0000313" key="3">
    <source>
        <dbReference type="EMBL" id="PRQ72582.1"/>
    </source>
</evidence>
<dbReference type="OMA" id="WIELQGV"/>
<feature type="region of interest" description="Disordered" evidence="1">
    <location>
        <begin position="1"/>
        <end position="90"/>
    </location>
</feature>
<dbReference type="EMBL" id="LCTV02000009">
    <property type="protein sequence ID" value="PRQ72582.1"/>
    <property type="molecule type" value="Genomic_DNA"/>
</dbReference>
<feature type="compositionally biased region" description="Low complexity" evidence="1">
    <location>
        <begin position="108"/>
        <end position="130"/>
    </location>
</feature>
<feature type="compositionally biased region" description="Low complexity" evidence="1">
    <location>
        <begin position="302"/>
        <end position="315"/>
    </location>
</feature>
<name>A0A0K3CP82_RHOTO</name>
<evidence type="ECO:0000313" key="5">
    <source>
        <dbReference type="Proteomes" id="UP000239560"/>
    </source>
</evidence>
<feature type="region of interest" description="Disordered" evidence="1">
    <location>
        <begin position="104"/>
        <end position="136"/>
    </location>
</feature>
<dbReference type="Proteomes" id="UP000199069">
    <property type="component" value="Unassembled WGS sequence"/>
</dbReference>
<gene>
    <name evidence="2" type="primary">FGENESH: predicted gene_9.208</name>
    <name evidence="3" type="ORF">AAT19DRAFT_16506</name>
    <name evidence="2" type="ORF">BN2166_0048620</name>
</gene>